<sequence>MEVNNTNNNQDRNKLFNNFWKLANKLRGKNASPIEFSEYIFTFLFYRFLSEHLVYKLKENDKQDGHDNDYDYSQETDENANEYKENIIRITGFFIKPSHLFSNLIKDAKNNANLNEQLSQIFQTIERDSVTSKGDKPLDKLFTSLSLENTKIGLSVSERNRRFVEILFAINDLDIKLDNMDMFGELYQFLMEEFAKGVKKGGGEFFTPPEVSQLLINLTTINKEKKSIEVYDPACGTGSLLLKFQSNPNINVEAFYGQEVNIATYNLCRMNMFLHNIVYDKFKIAHGDTLLNPQHDQKQFDVIVSNPPYSISWNVDENPQLQNDERFSPAGALAPKSKADLAFAMHILYHLKNNGKAAIVSFPGTLYRKGPEQNIRKYLTEQALETVIHLPGNIFFGASIETCIIVLNKGRVDDKVLFIDARDQFQKLPKLNKIGDENIEFITSIFKDKKEIQYRSKLVSIDEIIQNDYNLSVSKYVEQEPEKEIDINTLNQEISELVLEEQKHRNAIDLLIKKIEENEF</sequence>
<dbReference type="PANTHER" id="PTHR42933:SF1">
    <property type="entry name" value="SITE-SPECIFIC DNA-METHYLTRANSFERASE (ADENINE-SPECIFIC)"/>
    <property type="match status" value="1"/>
</dbReference>
<dbReference type="PRINTS" id="PR00507">
    <property type="entry name" value="N12N6MTFRASE"/>
</dbReference>
<dbReference type="NCBIfam" id="TIGR00497">
    <property type="entry name" value="hsdM"/>
    <property type="match status" value="1"/>
</dbReference>
<evidence type="ECO:0000256" key="2">
    <source>
        <dbReference type="ARBA" id="ARBA00011900"/>
    </source>
</evidence>
<dbReference type="GO" id="GO:0009307">
    <property type="term" value="P:DNA restriction-modification system"/>
    <property type="evidence" value="ECO:0007669"/>
    <property type="project" value="UniProtKB-KW"/>
</dbReference>
<feature type="domain" description="N6 adenine-specific DNA methyltransferase N-terminal" evidence="9">
    <location>
        <begin position="18"/>
        <end position="139"/>
    </location>
</feature>
<dbReference type="eggNOG" id="COG0286">
    <property type="taxonomic scope" value="Bacteria"/>
</dbReference>
<keyword evidence="5" id="KW-0949">S-adenosyl-L-methionine</keyword>
<name>W5USV5_9BACT</name>
<protein>
    <recommendedName>
        <fullName evidence="2">site-specific DNA-methyltransferase (adenine-specific)</fullName>
        <ecNumber evidence="2">2.1.1.72</ecNumber>
    </recommendedName>
</protein>
<evidence type="ECO:0000256" key="5">
    <source>
        <dbReference type="ARBA" id="ARBA00022691"/>
    </source>
</evidence>
<evidence type="ECO:0000313" key="10">
    <source>
        <dbReference type="EMBL" id="AHH45212.1"/>
    </source>
</evidence>
<dbReference type="GO" id="GO:0032259">
    <property type="term" value="P:methylation"/>
    <property type="evidence" value="ECO:0007669"/>
    <property type="project" value="UniProtKB-KW"/>
</dbReference>
<evidence type="ECO:0000259" key="9">
    <source>
        <dbReference type="Pfam" id="PF12161"/>
    </source>
</evidence>
<comment type="similarity">
    <text evidence="1">Belongs to the N(4)/N(6)-methyltransferase family.</text>
</comment>
<dbReference type="GO" id="GO:0009007">
    <property type="term" value="F:site-specific DNA-methyltransferase (adenine-specific) activity"/>
    <property type="evidence" value="ECO:0007669"/>
    <property type="project" value="UniProtKB-EC"/>
</dbReference>
<evidence type="ECO:0000256" key="6">
    <source>
        <dbReference type="ARBA" id="ARBA00022747"/>
    </source>
</evidence>
<dbReference type="InterPro" id="IPR051537">
    <property type="entry name" value="DNA_Adenine_Mtase"/>
</dbReference>
<dbReference type="Gene3D" id="3.40.50.150">
    <property type="entry name" value="Vaccinia Virus protein VP39"/>
    <property type="match status" value="1"/>
</dbReference>
<dbReference type="GO" id="GO:0008170">
    <property type="term" value="F:N-methyltransferase activity"/>
    <property type="evidence" value="ECO:0007669"/>
    <property type="project" value="InterPro"/>
</dbReference>
<organism evidence="10 11">
    <name type="scientific">Mesomycoplasma bovoculi M165/69</name>
    <dbReference type="NCBI Taxonomy" id="743966"/>
    <lineage>
        <taxon>Bacteria</taxon>
        <taxon>Bacillati</taxon>
        <taxon>Mycoplasmatota</taxon>
        <taxon>Mycoplasmoidales</taxon>
        <taxon>Metamycoplasmataceae</taxon>
        <taxon>Mesomycoplasma</taxon>
    </lineage>
</organism>
<evidence type="ECO:0000256" key="7">
    <source>
        <dbReference type="ARBA" id="ARBA00047942"/>
    </source>
</evidence>
<accession>W5USV5</accession>
<dbReference type="Pfam" id="PF02384">
    <property type="entry name" value="N6_Mtase"/>
    <property type="match status" value="1"/>
</dbReference>
<dbReference type="EC" id="2.1.1.72" evidence="2"/>
<dbReference type="REBASE" id="78863">
    <property type="entry name" value="M.Mbo165ORF1005P"/>
</dbReference>
<proteinExistence type="inferred from homology"/>
<dbReference type="Gene3D" id="1.20.1260.30">
    <property type="match status" value="1"/>
</dbReference>
<evidence type="ECO:0000313" key="11">
    <source>
        <dbReference type="Proteomes" id="UP000019229"/>
    </source>
</evidence>
<dbReference type="AlphaFoldDB" id="W5USV5"/>
<gene>
    <name evidence="10" type="primary">hsdM</name>
    <name evidence="10" type="ORF">MYB_01005</name>
</gene>
<reference evidence="10 11" key="1">
    <citation type="journal article" date="2014" name="Genome Announc.">
        <title>Complete Genome Sequence of Mycoplasma bovoculi Strain M165/69T (ATCC 29104).</title>
        <authorList>
            <person name="Calcutt M.J."/>
            <person name="Foecking M.F."/>
        </authorList>
    </citation>
    <scope>NUCLEOTIDE SEQUENCE [LARGE SCALE GENOMIC DNA]</scope>
    <source>
        <strain evidence="10">M165/69</strain>
    </source>
</reference>
<dbReference type="InterPro" id="IPR029063">
    <property type="entry name" value="SAM-dependent_MTases_sf"/>
</dbReference>
<dbReference type="HOGENOM" id="CLU_013049_0_1_14"/>
<dbReference type="SUPFAM" id="SSF53335">
    <property type="entry name" value="S-adenosyl-L-methionine-dependent methyltransferases"/>
    <property type="match status" value="1"/>
</dbReference>
<dbReference type="PROSITE" id="PS00092">
    <property type="entry name" value="N6_MTASE"/>
    <property type="match status" value="1"/>
</dbReference>
<dbReference type="PANTHER" id="PTHR42933">
    <property type="entry name" value="SLR6095 PROTEIN"/>
    <property type="match status" value="1"/>
</dbReference>
<evidence type="ECO:0000256" key="3">
    <source>
        <dbReference type="ARBA" id="ARBA00022603"/>
    </source>
</evidence>
<evidence type="ECO:0000256" key="1">
    <source>
        <dbReference type="ARBA" id="ARBA00006594"/>
    </source>
</evidence>
<dbReference type="InterPro" id="IPR002052">
    <property type="entry name" value="DNA_methylase_N6_adenine_CS"/>
</dbReference>
<keyword evidence="6" id="KW-0680">Restriction system</keyword>
<keyword evidence="4" id="KW-0808">Transferase</keyword>
<dbReference type="Pfam" id="PF12161">
    <property type="entry name" value="HsdM_N"/>
    <property type="match status" value="1"/>
</dbReference>
<dbReference type="Proteomes" id="UP000019229">
    <property type="component" value="Chromosome"/>
</dbReference>
<dbReference type="KEGG" id="mbc:MYB_01005"/>
<evidence type="ECO:0000256" key="4">
    <source>
        <dbReference type="ARBA" id="ARBA00022679"/>
    </source>
</evidence>
<dbReference type="InterPro" id="IPR038333">
    <property type="entry name" value="T1MK-like_N_sf"/>
</dbReference>
<dbReference type="InterPro" id="IPR003356">
    <property type="entry name" value="DNA_methylase_A-5"/>
</dbReference>
<dbReference type="PATRIC" id="fig|743966.3.peg.201"/>
<dbReference type="OrthoDB" id="9814572at2"/>
<dbReference type="CDD" id="cd02440">
    <property type="entry name" value="AdoMet_MTases"/>
    <property type="match status" value="1"/>
</dbReference>
<dbReference type="GO" id="GO:0003677">
    <property type="term" value="F:DNA binding"/>
    <property type="evidence" value="ECO:0007669"/>
    <property type="project" value="InterPro"/>
</dbReference>
<dbReference type="STRING" id="743966.MYB_01005"/>
<dbReference type="InterPro" id="IPR022749">
    <property type="entry name" value="D12N6_MeTrfase_N"/>
</dbReference>
<keyword evidence="11" id="KW-1185">Reference proteome</keyword>
<keyword evidence="3 10" id="KW-0489">Methyltransferase</keyword>
<dbReference type="EMBL" id="CP007154">
    <property type="protein sequence ID" value="AHH45212.1"/>
    <property type="molecule type" value="Genomic_DNA"/>
</dbReference>
<dbReference type="RefSeq" id="WP_022935615.1">
    <property type="nucleotide sequence ID" value="NZ_CP007154.1"/>
</dbReference>
<feature type="domain" description="DNA methylase adenine-specific" evidence="8">
    <location>
        <begin position="180"/>
        <end position="484"/>
    </location>
</feature>
<dbReference type="InterPro" id="IPR004546">
    <property type="entry name" value="Restrct_endonuc_T1M"/>
</dbReference>
<evidence type="ECO:0000259" key="8">
    <source>
        <dbReference type="Pfam" id="PF02384"/>
    </source>
</evidence>
<comment type="catalytic activity">
    <reaction evidence="7">
        <text>a 2'-deoxyadenosine in DNA + S-adenosyl-L-methionine = an N(6)-methyl-2'-deoxyadenosine in DNA + S-adenosyl-L-homocysteine + H(+)</text>
        <dbReference type="Rhea" id="RHEA:15197"/>
        <dbReference type="Rhea" id="RHEA-COMP:12418"/>
        <dbReference type="Rhea" id="RHEA-COMP:12419"/>
        <dbReference type="ChEBI" id="CHEBI:15378"/>
        <dbReference type="ChEBI" id="CHEBI:57856"/>
        <dbReference type="ChEBI" id="CHEBI:59789"/>
        <dbReference type="ChEBI" id="CHEBI:90615"/>
        <dbReference type="ChEBI" id="CHEBI:90616"/>
        <dbReference type="EC" id="2.1.1.72"/>
    </reaction>
</comment>